<name>M5FP01_DACPD</name>
<sequence length="771" mass="87560">MHALTHRSARAPSPNPRPLSPRPYLTSRPKPPSTLARLRNATLHNRLLRPLLFLLVLLLLLFWPRWGDRDELDDGMSVGKWIPLHVPDAIVHPHFPGMGIERKASVVDLSDDELDGSLDGEGEDPTFPEDEVDDPIPANPLALLEEDKQAAYDLYGEDTVNEVLEELYNPKPVVSSGMKGLFGFGGRVNTHLEEHIYLQNGLLLVNPRGRHPIYDLIEKAEVAWEAKVEKQSKTLGQAVAEYRVRWGKYPPKGFDKWWAYVQKHKIPLPDEYDQIMRDLSPYFAYSAADLRTLQQEMKEKNGTYTIASIPARDGEPGRLELVDQKIGESAIGSKRTHLQLELMRGYEELMPSTGEKDTAAEEEQRDPQLEKVMEQARREVEQALVGASGAWEATFSVNDGPQDHWNWEFGELMRVTIDAGKVLDLETKPNMERLGWAAGCPYNAPLRISPLTSPPPGLPNAVSSPKHFIHNHRLSMSPCLHPSHTHHVGTLSSHANGKGPGVQERRMFGFSLCKTELHGDIGIVPAERWEEARDDPTPWEEKDPRLVWRGSTTGISMRPGMPWRESQRIRLLSLLSGMNGSHPVLPPFSPTHPVGEPMLLDAAWLNPVLADVGFVKAPIQCGDGVCEELGRMFEWRSRMQPEELWRYKFLLDVDGNGWSARFHHLLLANSVVLKSTIFSEWYTDRIQPWVHYVPLSVDLSDLYDILTFFRGDVSRGGKGGHDELAQKIARQGREWSRAFWRKEDMVAYTFRLFLEYGRLMSDDRKSMEFRP</sequence>
<dbReference type="InterPro" id="IPR051091">
    <property type="entry name" value="O-Glucosyltr/Glycosyltrsf_90"/>
</dbReference>
<dbReference type="AlphaFoldDB" id="M5FP01"/>
<feature type="region of interest" description="Disordered" evidence="1">
    <location>
        <begin position="1"/>
        <end position="33"/>
    </location>
</feature>
<feature type="region of interest" description="Disordered" evidence="1">
    <location>
        <begin position="112"/>
        <end position="134"/>
    </location>
</feature>
<dbReference type="OrthoDB" id="541052at2759"/>
<keyword evidence="5" id="KW-1185">Reference proteome</keyword>
<feature type="transmembrane region" description="Helical" evidence="2">
    <location>
        <begin position="47"/>
        <end position="66"/>
    </location>
</feature>
<protein>
    <recommendedName>
        <fullName evidence="3">Glycosyl transferase CAP10 domain-containing protein</fullName>
    </recommendedName>
</protein>
<keyword evidence="2" id="KW-0472">Membrane</keyword>
<keyword evidence="2" id="KW-1133">Transmembrane helix</keyword>
<evidence type="ECO:0000313" key="4">
    <source>
        <dbReference type="EMBL" id="EJT96678.1"/>
    </source>
</evidence>
<dbReference type="OMA" id="GWISGCD"/>
<evidence type="ECO:0000256" key="1">
    <source>
        <dbReference type="SAM" id="MobiDB-lite"/>
    </source>
</evidence>
<gene>
    <name evidence="4" type="ORF">DACRYDRAFT_72898</name>
</gene>
<dbReference type="HOGENOM" id="CLU_005027_3_2_1"/>
<dbReference type="SMART" id="SM00672">
    <property type="entry name" value="CAP10"/>
    <property type="match status" value="1"/>
</dbReference>
<dbReference type="EMBL" id="JH795881">
    <property type="protein sequence ID" value="EJT96678.1"/>
    <property type="molecule type" value="Genomic_DNA"/>
</dbReference>
<dbReference type="InterPro" id="IPR006598">
    <property type="entry name" value="CAP10"/>
</dbReference>
<feature type="domain" description="Glycosyl transferase CAP10" evidence="3">
    <location>
        <begin position="500"/>
        <end position="763"/>
    </location>
</feature>
<dbReference type="GeneID" id="63691046"/>
<evidence type="ECO:0000256" key="2">
    <source>
        <dbReference type="SAM" id="Phobius"/>
    </source>
</evidence>
<dbReference type="PANTHER" id="PTHR12203">
    <property type="entry name" value="KDEL LYS-ASP-GLU-LEU CONTAINING - RELATED"/>
    <property type="match status" value="1"/>
</dbReference>
<keyword evidence="2" id="KW-0812">Transmembrane</keyword>
<evidence type="ECO:0000259" key="3">
    <source>
        <dbReference type="SMART" id="SM00672"/>
    </source>
</evidence>
<dbReference type="PANTHER" id="PTHR12203:SF118">
    <property type="entry name" value="BETA-1,2-XYLOSYLTRANSFERASE 1"/>
    <property type="match status" value="1"/>
</dbReference>
<proteinExistence type="predicted"/>
<evidence type="ECO:0000313" key="5">
    <source>
        <dbReference type="Proteomes" id="UP000030653"/>
    </source>
</evidence>
<dbReference type="Pfam" id="PF05686">
    <property type="entry name" value="Glyco_transf_90"/>
    <property type="match status" value="1"/>
</dbReference>
<dbReference type="RefSeq" id="XP_040623576.1">
    <property type="nucleotide sequence ID" value="XM_040775984.1"/>
</dbReference>
<organism evidence="4 5">
    <name type="scientific">Dacryopinax primogenitus (strain DJM 731)</name>
    <name type="common">Brown rot fungus</name>
    <dbReference type="NCBI Taxonomy" id="1858805"/>
    <lineage>
        <taxon>Eukaryota</taxon>
        <taxon>Fungi</taxon>
        <taxon>Dikarya</taxon>
        <taxon>Basidiomycota</taxon>
        <taxon>Agaricomycotina</taxon>
        <taxon>Dacrymycetes</taxon>
        <taxon>Dacrymycetales</taxon>
        <taxon>Dacrymycetaceae</taxon>
        <taxon>Dacryopinax</taxon>
    </lineage>
</organism>
<reference evidence="4 5" key="1">
    <citation type="journal article" date="2012" name="Science">
        <title>The Paleozoic origin of enzymatic lignin decomposition reconstructed from 31 fungal genomes.</title>
        <authorList>
            <person name="Floudas D."/>
            <person name="Binder M."/>
            <person name="Riley R."/>
            <person name="Barry K."/>
            <person name="Blanchette R.A."/>
            <person name="Henrissat B."/>
            <person name="Martinez A.T."/>
            <person name="Otillar R."/>
            <person name="Spatafora J.W."/>
            <person name="Yadav J.S."/>
            <person name="Aerts A."/>
            <person name="Benoit I."/>
            <person name="Boyd A."/>
            <person name="Carlson A."/>
            <person name="Copeland A."/>
            <person name="Coutinho P.M."/>
            <person name="de Vries R.P."/>
            <person name="Ferreira P."/>
            <person name="Findley K."/>
            <person name="Foster B."/>
            <person name="Gaskell J."/>
            <person name="Glotzer D."/>
            <person name="Gorecki P."/>
            <person name="Heitman J."/>
            <person name="Hesse C."/>
            <person name="Hori C."/>
            <person name="Igarashi K."/>
            <person name="Jurgens J.A."/>
            <person name="Kallen N."/>
            <person name="Kersten P."/>
            <person name="Kohler A."/>
            <person name="Kuees U."/>
            <person name="Kumar T.K.A."/>
            <person name="Kuo A."/>
            <person name="LaButti K."/>
            <person name="Larrondo L.F."/>
            <person name="Lindquist E."/>
            <person name="Ling A."/>
            <person name="Lombard V."/>
            <person name="Lucas S."/>
            <person name="Lundell T."/>
            <person name="Martin R."/>
            <person name="McLaughlin D.J."/>
            <person name="Morgenstern I."/>
            <person name="Morin E."/>
            <person name="Murat C."/>
            <person name="Nagy L.G."/>
            <person name="Nolan M."/>
            <person name="Ohm R.A."/>
            <person name="Patyshakuliyeva A."/>
            <person name="Rokas A."/>
            <person name="Ruiz-Duenas F.J."/>
            <person name="Sabat G."/>
            <person name="Salamov A."/>
            <person name="Samejima M."/>
            <person name="Schmutz J."/>
            <person name="Slot J.C."/>
            <person name="St John F."/>
            <person name="Stenlid J."/>
            <person name="Sun H."/>
            <person name="Sun S."/>
            <person name="Syed K."/>
            <person name="Tsang A."/>
            <person name="Wiebenga A."/>
            <person name="Young D."/>
            <person name="Pisabarro A."/>
            <person name="Eastwood D.C."/>
            <person name="Martin F."/>
            <person name="Cullen D."/>
            <person name="Grigoriev I.V."/>
            <person name="Hibbett D.S."/>
        </authorList>
    </citation>
    <scope>NUCLEOTIDE SEQUENCE [LARGE SCALE GENOMIC DNA]</scope>
    <source>
        <strain evidence="4 5">DJM-731 SS1</strain>
    </source>
</reference>
<dbReference type="Proteomes" id="UP000030653">
    <property type="component" value="Unassembled WGS sequence"/>
</dbReference>
<accession>M5FP01</accession>